<sequence>MEEYACSSYNEFSARINVENFISTCRLECGRAGMVWASLRWPEVGFTKLGSPRVGRGKPAAENNLDPQFKEFAKAYLWHQKFRDPRFNVAHSYLGLRAIEAALMRLKGEGAIWQCNVQVLDEAVQLLRQHYVVGGTCYQISSKLELLGKFLFDNQLTPFSIHGWKNPTRKPDVKRTKIGSEAERYRQSKLPDDAALDAIAEVFAGNSELPRDILTTSFMAMAMCAPSRGNEILALPVWAEYSEQDRNGVVQYGWRFFSAKGGEGDIKWIPATMAGIGKTAFQRVRALTEPGRKLAKWIEDFPNRFYRHPKCPAVPEDQPLTMIEAALALGMNPRDRQQAATALHYRGLPSRDGQNSLASLWQHSLERLPSSFPWLDKDKKIKFSEALFCILRNQAHGSRASMPIELQILPVNFFTFDLSPRPNVKGHQSIFDRHNYKGSSGQSMKVSTHQIRHLLNTLASRAGLSQEHIAKWSGRANILQNRAYDHVTDTDRLAKVESKFKASEAPEGVKLVQRSMLPVKEDEFLGIITPAMHVTEAGFCVHNFIIAPCLKYRDCNNCEEQVCIKGDSEKLERLKARLTRMESALALALAGADEETIGADRWVAHHRVSISRIKQLISLLTDNDLPDGSLIRLAGDSYSHLQRAVSTRTALAKEVE</sequence>
<name>A0A3M4T6P1_PSEA0</name>
<dbReference type="InterPro" id="IPR011010">
    <property type="entry name" value="DNA_brk_join_enz"/>
</dbReference>
<evidence type="ECO:0000313" key="1">
    <source>
        <dbReference type="EMBL" id="RMR22829.1"/>
    </source>
</evidence>
<dbReference type="AlphaFoldDB" id="A0A3M4T6P1"/>
<protein>
    <recommendedName>
        <fullName evidence="3">Integrase</fullName>
    </recommendedName>
</protein>
<evidence type="ECO:0008006" key="3">
    <source>
        <dbReference type="Google" id="ProtNLM"/>
    </source>
</evidence>
<dbReference type="EMBL" id="RBRS01000086">
    <property type="protein sequence ID" value="RMR22829.1"/>
    <property type="molecule type" value="Genomic_DNA"/>
</dbReference>
<evidence type="ECO:0000313" key="2">
    <source>
        <dbReference type="Proteomes" id="UP000271097"/>
    </source>
</evidence>
<comment type="caution">
    <text evidence="1">The sequence shown here is derived from an EMBL/GenBank/DDBJ whole genome shotgun (WGS) entry which is preliminary data.</text>
</comment>
<gene>
    <name evidence="1" type="ORF">ALP90_00292</name>
</gene>
<organism evidence="1 2">
    <name type="scientific">Pseudomonas amygdali pv. ulmi</name>
    <dbReference type="NCBI Taxonomy" id="251720"/>
    <lineage>
        <taxon>Bacteria</taxon>
        <taxon>Pseudomonadati</taxon>
        <taxon>Pseudomonadota</taxon>
        <taxon>Gammaproteobacteria</taxon>
        <taxon>Pseudomonadales</taxon>
        <taxon>Pseudomonadaceae</taxon>
        <taxon>Pseudomonas</taxon>
        <taxon>Pseudomonas amygdali</taxon>
    </lineage>
</organism>
<dbReference type="Proteomes" id="UP000271097">
    <property type="component" value="Unassembled WGS sequence"/>
</dbReference>
<dbReference type="RefSeq" id="WP_147471269.1">
    <property type="nucleotide sequence ID" value="NZ_RBRS01000086.1"/>
</dbReference>
<dbReference type="SUPFAM" id="SSF56349">
    <property type="entry name" value="DNA breaking-rejoining enzymes"/>
    <property type="match status" value="1"/>
</dbReference>
<reference evidence="1 2" key="1">
    <citation type="submission" date="2018-08" db="EMBL/GenBank/DDBJ databases">
        <title>Recombination of ecologically and evolutionarily significant loci maintains genetic cohesion in the Pseudomonas syringae species complex.</title>
        <authorList>
            <person name="Dillon M."/>
            <person name="Thakur S."/>
            <person name="Almeida R.N.D."/>
            <person name="Weir B.S."/>
            <person name="Guttman D.S."/>
        </authorList>
    </citation>
    <scope>NUCLEOTIDE SEQUENCE [LARGE SCALE GENOMIC DNA]</scope>
    <source>
        <strain evidence="1 2">ICMP 5931</strain>
    </source>
</reference>
<proteinExistence type="predicted"/>
<accession>A0A3M4T6P1</accession>
<dbReference type="GO" id="GO:0003677">
    <property type="term" value="F:DNA binding"/>
    <property type="evidence" value="ECO:0007669"/>
    <property type="project" value="InterPro"/>
</dbReference>